<evidence type="ECO:0000259" key="6">
    <source>
        <dbReference type="PROSITE" id="PS51645"/>
    </source>
</evidence>
<dbReference type="GO" id="GO:0032922">
    <property type="term" value="P:circadian regulation of gene expression"/>
    <property type="evidence" value="ECO:0007669"/>
    <property type="project" value="TreeGrafter"/>
</dbReference>
<dbReference type="Gene3D" id="3.40.50.620">
    <property type="entry name" value="HUPs"/>
    <property type="match status" value="1"/>
</dbReference>
<accession>A0A9C7PSH8</accession>
<name>A0A9C7PSH8_9RHOD</name>
<dbReference type="Pfam" id="PF00875">
    <property type="entry name" value="DNA_photolyase"/>
    <property type="match status" value="1"/>
</dbReference>
<dbReference type="InterPro" id="IPR006050">
    <property type="entry name" value="DNA_photolyase_N"/>
</dbReference>
<evidence type="ECO:0000256" key="2">
    <source>
        <dbReference type="ARBA" id="ARBA00022630"/>
    </source>
</evidence>
<evidence type="ECO:0000313" key="7">
    <source>
        <dbReference type="EMBL" id="GJQ09918.1"/>
    </source>
</evidence>
<evidence type="ECO:0000256" key="1">
    <source>
        <dbReference type="ARBA" id="ARBA00005862"/>
    </source>
</evidence>
<dbReference type="InterPro" id="IPR002081">
    <property type="entry name" value="Cryptochrome/DNA_photolyase_1"/>
</dbReference>
<feature type="site" description="Electron transfer via tryptophanyl radical" evidence="5">
    <location>
        <position position="452"/>
    </location>
</feature>
<dbReference type="SUPFAM" id="SSF52425">
    <property type="entry name" value="Cryptochrome/photolyase, N-terminal domain"/>
    <property type="match status" value="1"/>
</dbReference>
<keyword evidence="8" id="KW-1185">Reference proteome</keyword>
<dbReference type="GO" id="GO:0003904">
    <property type="term" value="F:deoxyribodipyrimidine photo-lyase activity"/>
    <property type="evidence" value="ECO:0007669"/>
    <property type="project" value="TreeGrafter"/>
</dbReference>
<comment type="similarity">
    <text evidence="1">Belongs to the DNA photolyase class-1 family.</text>
</comment>
<dbReference type="InterPro" id="IPR014729">
    <property type="entry name" value="Rossmann-like_a/b/a_fold"/>
</dbReference>
<organism evidence="7 8">
    <name type="scientific">Galdieria partita</name>
    <dbReference type="NCBI Taxonomy" id="83374"/>
    <lineage>
        <taxon>Eukaryota</taxon>
        <taxon>Rhodophyta</taxon>
        <taxon>Bangiophyceae</taxon>
        <taxon>Galdieriales</taxon>
        <taxon>Galdieriaceae</taxon>
        <taxon>Galdieria</taxon>
    </lineage>
</organism>
<keyword evidence="2 4" id="KW-0285">Flavoprotein</keyword>
<evidence type="ECO:0000256" key="5">
    <source>
        <dbReference type="PIRSR" id="PIRSR602081-2"/>
    </source>
</evidence>
<dbReference type="Gene3D" id="1.10.579.10">
    <property type="entry name" value="DNA Cyclobutane Dipyrimidine Photolyase, subunit A, domain 3"/>
    <property type="match status" value="1"/>
</dbReference>
<dbReference type="InterPro" id="IPR036155">
    <property type="entry name" value="Crypto/Photolyase_N_sf"/>
</dbReference>
<dbReference type="GO" id="GO:0043153">
    <property type="term" value="P:entrainment of circadian clock by photoperiod"/>
    <property type="evidence" value="ECO:0007669"/>
    <property type="project" value="TreeGrafter"/>
</dbReference>
<dbReference type="GO" id="GO:0003677">
    <property type="term" value="F:DNA binding"/>
    <property type="evidence" value="ECO:0007669"/>
    <property type="project" value="TreeGrafter"/>
</dbReference>
<dbReference type="InterPro" id="IPR036134">
    <property type="entry name" value="Crypto/Photolyase_FAD-like_sf"/>
</dbReference>
<comment type="cofactor">
    <cofactor evidence="4">
        <name>FAD</name>
        <dbReference type="ChEBI" id="CHEBI:57692"/>
    </cofactor>
    <text evidence="4">Binds 1 FAD per subunit.</text>
</comment>
<feature type="domain" description="Photolyase/cryptochrome alpha/beta" evidence="6">
    <location>
        <begin position="55"/>
        <end position="184"/>
    </location>
</feature>
<reference evidence="7" key="2">
    <citation type="submission" date="2022-01" db="EMBL/GenBank/DDBJ databases">
        <authorList>
            <person name="Hirooka S."/>
            <person name="Miyagishima S.Y."/>
        </authorList>
    </citation>
    <scope>NUCLEOTIDE SEQUENCE</scope>
    <source>
        <strain evidence="7">NBRC 102759</strain>
    </source>
</reference>
<sequence>MTILSLHQWRRCGFHVTGFYDNYSPSCIILRTTTSLVSHICEKYFHMNTRACPKGPTVIWFRKSLRIHDNPTLQLATQLASQLYPLFILDPYYINPEKIGFQRFRFMLECMKDLDNSLRKYNSSLLVIYGEPVTVLENCYRTWNFSYLCFEKDTDIYSRNRDKKVLERMKELGVQCFLESGHTLYDLDVLVGWLNGKSPPTQMTSFLKLIEQVGPPPKPIEITCNIPPLTIDMIGSMKVSNVPEIHEIPGYEFIAVPTTCPFQGGESQALERMQQVVKREQGNWVVTFSKPNTSPTSLNPPSTTVLSPYIKCGALSVRLFFWELKKVEDCFSVKTKPPVSLIGQLYWREHFYLLGYTIPHFDRIQDNPLCKSIPWEYRQDWFQAWEEGQTGYPFIDAAMTQLKQWGWLHHLTRHVVACFLTRGDLWISWEKGKEVFEKYLIDGDWSINAANWMWLSCSAFFTRYFRVYSPVAFPKKYDPHGNFVRYFLPVLRNMPSKYIYEPWKAPLKVQKDANCILGKDYPFPIVNHEEMKKRNIQKMIQVFQNKSL</sequence>
<dbReference type="PANTHER" id="PTHR11455:SF9">
    <property type="entry name" value="CRYPTOCHROME CIRCADIAN CLOCK 5 ISOFORM X1"/>
    <property type="match status" value="1"/>
</dbReference>
<protein>
    <recommendedName>
        <fullName evidence="6">Photolyase/cryptochrome alpha/beta domain-containing protein</fullName>
    </recommendedName>
</protein>
<feature type="binding site" evidence="4">
    <location>
        <begin position="442"/>
        <end position="444"/>
    </location>
    <ligand>
        <name>FAD</name>
        <dbReference type="ChEBI" id="CHEBI:57692"/>
    </ligand>
</feature>
<evidence type="ECO:0000256" key="4">
    <source>
        <dbReference type="PIRSR" id="PIRSR602081-1"/>
    </source>
</evidence>
<evidence type="ECO:0000256" key="3">
    <source>
        <dbReference type="ARBA" id="ARBA00022827"/>
    </source>
</evidence>
<feature type="site" description="Electron transfer via tryptophanyl radical" evidence="5">
    <location>
        <position position="429"/>
    </location>
</feature>
<dbReference type="SUPFAM" id="SSF48173">
    <property type="entry name" value="Cryptochrome/photolyase FAD-binding domain"/>
    <property type="match status" value="1"/>
</dbReference>
<feature type="binding site" evidence="4">
    <location>
        <begin position="303"/>
        <end position="307"/>
    </location>
    <ligand>
        <name>FAD</name>
        <dbReference type="ChEBI" id="CHEBI:57692"/>
    </ligand>
</feature>
<dbReference type="GO" id="GO:0071949">
    <property type="term" value="F:FAD binding"/>
    <property type="evidence" value="ECO:0007669"/>
    <property type="project" value="TreeGrafter"/>
</dbReference>
<dbReference type="Proteomes" id="UP001061958">
    <property type="component" value="Unassembled WGS sequence"/>
</dbReference>
<dbReference type="PROSITE" id="PS51645">
    <property type="entry name" value="PHR_CRY_ALPHA_BETA"/>
    <property type="match status" value="1"/>
</dbReference>
<evidence type="ECO:0000313" key="8">
    <source>
        <dbReference type="Proteomes" id="UP001061958"/>
    </source>
</evidence>
<dbReference type="Pfam" id="PF03441">
    <property type="entry name" value="FAD_binding_7"/>
    <property type="match status" value="1"/>
</dbReference>
<comment type="caution">
    <text evidence="7">The sequence shown here is derived from an EMBL/GenBank/DDBJ whole genome shotgun (WGS) entry which is preliminary data.</text>
</comment>
<dbReference type="OrthoDB" id="435881at2759"/>
<dbReference type="GO" id="GO:0005737">
    <property type="term" value="C:cytoplasm"/>
    <property type="evidence" value="ECO:0007669"/>
    <property type="project" value="TreeGrafter"/>
</dbReference>
<keyword evidence="3 4" id="KW-0274">FAD</keyword>
<reference evidence="7" key="1">
    <citation type="journal article" date="2022" name="Proc. Natl. Acad. Sci. U.S.A.">
        <title>Life cycle and functional genomics of the unicellular red alga Galdieria for elucidating algal and plant evolution and industrial use.</title>
        <authorList>
            <person name="Hirooka S."/>
            <person name="Itabashi T."/>
            <person name="Ichinose T.M."/>
            <person name="Onuma R."/>
            <person name="Fujiwara T."/>
            <person name="Yamashita S."/>
            <person name="Jong L.W."/>
            <person name="Tomita R."/>
            <person name="Iwane A.H."/>
            <person name="Miyagishima S.Y."/>
        </authorList>
    </citation>
    <scope>NUCLEOTIDE SEQUENCE</scope>
    <source>
        <strain evidence="7">NBRC 102759</strain>
    </source>
</reference>
<dbReference type="EMBL" id="BQMJ01000012">
    <property type="protein sequence ID" value="GJQ09918.1"/>
    <property type="molecule type" value="Genomic_DNA"/>
</dbReference>
<dbReference type="Gene3D" id="1.25.40.80">
    <property type="match status" value="1"/>
</dbReference>
<gene>
    <name evidence="7" type="ORF">GpartN1_g1709.t1</name>
</gene>
<dbReference type="PANTHER" id="PTHR11455">
    <property type="entry name" value="CRYPTOCHROME"/>
    <property type="match status" value="1"/>
</dbReference>
<feature type="binding site" evidence="4">
    <location>
        <begin position="344"/>
        <end position="351"/>
    </location>
    <ligand>
        <name>FAD</name>
        <dbReference type="ChEBI" id="CHEBI:57692"/>
    </ligand>
</feature>
<dbReference type="AlphaFoldDB" id="A0A9C7PSH8"/>
<proteinExistence type="inferred from homology"/>
<dbReference type="GO" id="GO:0005634">
    <property type="term" value="C:nucleus"/>
    <property type="evidence" value="ECO:0007669"/>
    <property type="project" value="TreeGrafter"/>
</dbReference>
<feature type="site" description="Electron transfer via tryptophanyl radical" evidence="5">
    <location>
        <position position="375"/>
    </location>
</feature>
<dbReference type="InterPro" id="IPR005101">
    <property type="entry name" value="Cryptochr/Photolyase_FAD-bd"/>
</dbReference>